<dbReference type="InterPro" id="IPR043128">
    <property type="entry name" value="Rev_trsase/Diguanyl_cyclase"/>
</dbReference>
<dbReference type="PROSITE" id="PS50887">
    <property type="entry name" value="GGDEF"/>
    <property type="match status" value="1"/>
</dbReference>
<dbReference type="Pfam" id="PF00990">
    <property type="entry name" value="GGDEF"/>
    <property type="match status" value="1"/>
</dbReference>
<dbReference type="Pfam" id="PF19086">
    <property type="entry name" value="Terpene_syn_C_2"/>
    <property type="match status" value="1"/>
</dbReference>
<dbReference type="Gene3D" id="3.30.70.270">
    <property type="match status" value="1"/>
</dbReference>
<dbReference type="Proteomes" id="UP000236379">
    <property type="component" value="Unassembled WGS sequence"/>
</dbReference>
<keyword evidence="1" id="KW-1133">Transmembrane helix</keyword>
<dbReference type="SMR" id="A0A2K3UT19"/>
<dbReference type="Gene3D" id="1.10.600.10">
    <property type="entry name" value="Farnesyl Diphosphate Synthase"/>
    <property type="match status" value="1"/>
</dbReference>
<dbReference type="SUPFAM" id="SSF55073">
    <property type="entry name" value="Nucleotide cyclase"/>
    <property type="match status" value="1"/>
</dbReference>
<dbReference type="InterPro" id="IPR000160">
    <property type="entry name" value="GGDEF_dom"/>
</dbReference>
<protein>
    <recommendedName>
        <fullName evidence="2">GGDEF domain-containing protein</fullName>
    </recommendedName>
</protein>
<reference evidence="3 4" key="1">
    <citation type="submission" date="2018-01" db="EMBL/GenBank/DDBJ databases">
        <title>Deinococcus koreensis sp. nov., a radiation-resistant bacterium isolated from river water.</title>
        <authorList>
            <person name="Choi A."/>
        </authorList>
    </citation>
    <scope>NUCLEOTIDE SEQUENCE [LARGE SCALE GENOMIC DNA]</scope>
    <source>
        <strain evidence="3 4">SJW1-2</strain>
    </source>
</reference>
<keyword evidence="4" id="KW-1185">Reference proteome</keyword>
<evidence type="ECO:0000313" key="4">
    <source>
        <dbReference type="Proteomes" id="UP000236379"/>
    </source>
</evidence>
<dbReference type="SFLD" id="SFLDG01020">
    <property type="entry name" value="Terpene_Cyclase_Like_2"/>
    <property type="match status" value="1"/>
</dbReference>
<dbReference type="PANTHER" id="PTHR45138:SF9">
    <property type="entry name" value="DIGUANYLATE CYCLASE DGCM-RELATED"/>
    <property type="match status" value="1"/>
</dbReference>
<feature type="transmembrane region" description="Helical" evidence="1">
    <location>
        <begin position="244"/>
        <end position="261"/>
    </location>
</feature>
<dbReference type="NCBIfam" id="TIGR00254">
    <property type="entry name" value="GGDEF"/>
    <property type="match status" value="1"/>
</dbReference>
<dbReference type="PANTHER" id="PTHR45138">
    <property type="entry name" value="REGULATORY COMPONENTS OF SENSORY TRANSDUCTION SYSTEM"/>
    <property type="match status" value="1"/>
</dbReference>
<organism evidence="3 4">
    <name type="scientific">Deinococcus koreensis</name>
    <dbReference type="NCBI Taxonomy" id="2054903"/>
    <lineage>
        <taxon>Bacteria</taxon>
        <taxon>Thermotogati</taxon>
        <taxon>Deinococcota</taxon>
        <taxon>Deinococci</taxon>
        <taxon>Deinococcales</taxon>
        <taxon>Deinococcaceae</taxon>
        <taxon>Deinococcus</taxon>
    </lineage>
</organism>
<accession>A0A2K3UT19</accession>
<dbReference type="SUPFAM" id="SSF48576">
    <property type="entry name" value="Terpenoid synthases"/>
    <property type="match status" value="1"/>
</dbReference>
<dbReference type="InterPro" id="IPR034686">
    <property type="entry name" value="Terpene_cyclase-like_2"/>
</dbReference>
<dbReference type="EMBL" id="PPPD01000002">
    <property type="protein sequence ID" value="PNY79686.1"/>
    <property type="molecule type" value="Genomic_DNA"/>
</dbReference>
<feature type="transmembrane region" description="Helical" evidence="1">
    <location>
        <begin position="186"/>
        <end position="204"/>
    </location>
</feature>
<evidence type="ECO:0000259" key="2">
    <source>
        <dbReference type="PROSITE" id="PS50887"/>
    </source>
</evidence>
<dbReference type="GO" id="GO:0052621">
    <property type="term" value="F:diguanylate cyclase activity"/>
    <property type="evidence" value="ECO:0007669"/>
    <property type="project" value="TreeGrafter"/>
</dbReference>
<evidence type="ECO:0000313" key="3">
    <source>
        <dbReference type="EMBL" id="PNY79686.1"/>
    </source>
</evidence>
<feature type="domain" description="GGDEF" evidence="2">
    <location>
        <begin position="309"/>
        <end position="438"/>
    </location>
</feature>
<dbReference type="InterPro" id="IPR029787">
    <property type="entry name" value="Nucleotide_cyclase"/>
</dbReference>
<dbReference type="InterPro" id="IPR050469">
    <property type="entry name" value="Diguanylate_Cyclase"/>
</dbReference>
<comment type="caution">
    <text evidence="3">The sequence shown here is derived from an EMBL/GenBank/DDBJ whole genome shotgun (WGS) entry which is preliminary data.</text>
</comment>
<gene>
    <name evidence="3" type="ORF">CVO96_17140</name>
</gene>
<dbReference type="GO" id="GO:0010333">
    <property type="term" value="F:terpene synthase activity"/>
    <property type="evidence" value="ECO:0007669"/>
    <property type="project" value="InterPro"/>
</dbReference>
<dbReference type="CDD" id="cd01949">
    <property type="entry name" value="GGDEF"/>
    <property type="match status" value="1"/>
</dbReference>
<sequence>MPLPAPVTSARRPEKSKVAAAPGGWVMEPLCGLPRGELRVEAVRSACADGTTAVRYHRQEWLAHAARLLFWADVPPSSPNPGPAALKADGGDRLAQIKRRVYLPVLQATLIAVVFTYVIGLRGEPDPFNHLALPLLAVALLSLLLLQLMGRVTVRWIERAFFGVAATAFMAKFVFTVAHSPAIPDAALAQVYIWTPFLYVLAFLIDGSRSAIRRSLVVYVIGVLIGLYGVLSGALSNVRYLLDFYLAGAMILILLYVLATLRHHVSQLQTQVGEMRRLAHLDPLTGVSNRRQLDLQLSQEVLRSERYGSSWSVILFDLDDFKKINDRHGHAAGDEVLRQTAELMQRELRTTDLLGRWGGEEFLILAVQIDLPYARILAERLCRALAAHRMPEVGRVTASFGIATYRTGEGAESLLRRADAALYSAKHAGKNRVEVSLDSRDTPLVLPALQNPFPVAPPAPHEAVSRETSAWLARHGLGPNEDISRGLFATNIVQAVAALHPSADDEGLRLTADWVGLMILHDDRCDSSGIGHNPARLRALTSRLSATLQGQPPAPDDEPLAWAMADLHPRLLQAGGPAWLQTLTRHVDSYFESLVWEADNRASKTIPTLAEYVKMRPLTAGLAIDEAFLEIVDGLRLPPAVRDHPAVQALTMQANRAVCWSNDILSLEKELQNGDVHNLVLVLQQERQLELQPALEMAAGMYHQELERLIDGEQHLPDFGPEVGALMSRYVKLQQLRVGGLLEWTFRSKRYQLGAGLEVPPPEIGPLPSSVQS</sequence>
<name>A0A2K3UT19_9DEIO</name>
<proteinExistence type="predicted"/>
<dbReference type="OrthoDB" id="9804747at2"/>
<keyword evidence="1" id="KW-0812">Transmembrane</keyword>
<dbReference type="FunFam" id="3.30.70.270:FF:000001">
    <property type="entry name" value="Diguanylate cyclase domain protein"/>
    <property type="match status" value="1"/>
</dbReference>
<dbReference type="SMART" id="SM00267">
    <property type="entry name" value="GGDEF"/>
    <property type="match status" value="1"/>
</dbReference>
<dbReference type="InterPro" id="IPR008949">
    <property type="entry name" value="Isoprenoid_synthase_dom_sf"/>
</dbReference>
<dbReference type="SFLD" id="SFLDS00005">
    <property type="entry name" value="Isoprenoid_Synthase_Type_I"/>
    <property type="match status" value="1"/>
</dbReference>
<feature type="transmembrane region" description="Helical" evidence="1">
    <location>
        <begin position="160"/>
        <end position="180"/>
    </location>
</feature>
<feature type="transmembrane region" description="Helical" evidence="1">
    <location>
        <begin position="101"/>
        <end position="119"/>
    </location>
</feature>
<feature type="transmembrane region" description="Helical" evidence="1">
    <location>
        <begin position="131"/>
        <end position="148"/>
    </location>
</feature>
<evidence type="ECO:0000256" key="1">
    <source>
        <dbReference type="SAM" id="Phobius"/>
    </source>
</evidence>
<feature type="transmembrane region" description="Helical" evidence="1">
    <location>
        <begin position="216"/>
        <end position="238"/>
    </location>
</feature>
<dbReference type="AlphaFoldDB" id="A0A2K3UT19"/>
<keyword evidence="1" id="KW-0472">Membrane</keyword>